<dbReference type="EMBL" id="NEXE01000069">
    <property type="protein sequence ID" value="PSN90216.1"/>
    <property type="molecule type" value="Genomic_DNA"/>
</dbReference>
<dbReference type="AlphaFoldDB" id="A0A2R6AV18"/>
<reference evidence="1 2" key="1">
    <citation type="submission" date="2017-04" db="EMBL/GenBank/DDBJ databases">
        <title>Novel microbial lineages endemic to geothermal iron-oxide mats fill important gaps in the evolutionary history of Archaea.</title>
        <authorList>
            <person name="Jay Z.J."/>
            <person name="Beam J.P."/>
            <person name="Dlakic M."/>
            <person name="Rusch D.B."/>
            <person name="Kozubal M.A."/>
            <person name="Inskeep W.P."/>
        </authorList>
    </citation>
    <scope>NUCLEOTIDE SEQUENCE [LARGE SCALE GENOMIC DNA]</scope>
    <source>
        <strain evidence="1">OSP_D</strain>
    </source>
</reference>
<evidence type="ECO:0000313" key="2">
    <source>
        <dbReference type="Proteomes" id="UP000240322"/>
    </source>
</evidence>
<proteinExistence type="predicted"/>
<name>A0A2R6AV18_9ARCH</name>
<organism evidence="1 2">
    <name type="scientific">Candidatus Marsarchaeota G2 archaeon OSP_D</name>
    <dbReference type="NCBI Taxonomy" id="1978157"/>
    <lineage>
        <taxon>Archaea</taxon>
        <taxon>Candidatus Marsarchaeota</taxon>
        <taxon>Candidatus Marsarchaeota group 2</taxon>
    </lineage>
</organism>
<dbReference type="Gene3D" id="3.40.30.10">
    <property type="entry name" value="Glutaredoxin"/>
    <property type="match status" value="1"/>
</dbReference>
<accession>A0A2R6AV18</accession>
<dbReference type="SUPFAM" id="SSF52833">
    <property type="entry name" value="Thioredoxin-like"/>
    <property type="match status" value="1"/>
</dbReference>
<dbReference type="InterPro" id="IPR036249">
    <property type="entry name" value="Thioredoxin-like_sf"/>
</dbReference>
<comment type="caution">
    <text evidence="1">The sequence shown here is derived from an EMBL/GenBank/DDBJ whole genome shotgun (WGS) entry which is preliminary data.</text>
</comment>
<gene>
    <name evidence="1" type="ORF">B9Q03_07370</name>
</gene>
<sequence length="106" mass="11868">MQLKAIHVVYANWCPHCMPTTVEAMKKASQTLGVPIKLYDIDTEAVKEADRLVAEHGDWSEDYLIPQVFLEYPDGKIEHVLTGYSEDVKLTARGVANLLSRLGVQP</sequence>
<dbReference type="Proteomes" id="UP000240322">
    <property type="component" value="Unassembled WGS sequence"/>
</dbReference>
<dbReference type="PROSITE" id="PS51354">
    <property type="entry name" value="GLUTAREDOXIN_2"/>
    <property type="match status" value="1"/>
</dbReference>
<protein>
    <submittedName>
        <fullName evidence="1">Uncharacterized protein</fullName>
    </submittedName>
</protein>
<evidence type="ECO:0000313" key="1">
    <source>
        <dbReference type="EMBL" id="PSN90216.1"/>
    </source>
</evidence>